<feature type="signal peptide" evidence="2">
    <location>
        <begin position="1"/>
        <end position="24"/>
    </location>
</feature>
<organism evidence="3 4">
    <name type="scientific">Sphingomicrobium clamense</name>
    <dbReference type="NCBI Taxonomy" id="2851013"/>
    <lineage>
        <taxon>Bacteria</taxon>
        <taxon>Pseudomonadati</taxon>
        <taxon>Pseudomonadota</taxon>
        <taxon>Alphaproteobacteria</taxon>
        <taxon>Sphingomonadales</taxon>
        <taxon>Sphingomonadaceae</taxon>
        <taxon>Sphingomicrobium</taxon>
    </lineage>
</organism>
<dbReference type="Proteomes" id="UP000698028">
    <property type="component" value="Unassembled WGS sequence"/>
</dbReference>
<keyword evidence="4" id="KW-1185">Reference proteome</keyword>
<dbReference type="Pfam" id="PF13414">
    <property type="entry name" value="TPR_11"/>
    <property type="match status" value="1"/>
</dbReference>
<accession>A0ABS6V6G0</accession>
<evidence type="ECO:0000256" key="1">
    <source>
        <dbReference type="PROSITE-ProRule" id="PRU00339"/>
    </source>
</evidence>
<proteinExistence type="predicted"/>
<keyword evidence="2" id="KW-0732">Signal</keyword>
<feature type="repeat" description="TPR" evidence="1">
    <location>
        <begin position="364"/>
        <end position="397"/>
    </location>
</feature>
<feature type="chain" id="PRO_5045206679" evidence="2">
    <location>
        <begin position="25"/>
        <end position="555"/>
    </location>
</feature>
<evidence type="ECO:0000256" key="2">
    <source>
        <dbReference type="SAM" id="SignalP"/>
    </source>
</evidence>
<dbReference type="RefSeq" id="WP_218633086.1">
    <property type="nucleotide sequence ID" value="NZ_JAHVAH010000001.1"/>
</dbReference>
<evidence type="ECO:0000313" key="3">
    <source>
        <dbReference type="EMBL" id="MBW0145157.1"/>
    </source>
</evidence>
<dbReference type="PROSITE" id="PS50293">
    <property type="entry name" value="TPR_REGION"/>
    <property type="match status" value="1"/>
</dbReference>
<dbReference type="InterPro" id="IPR019734">
    <property type="entry name" value="TPR_rpt"/>
</dbReference>
<sequence>MEAPIIRTCSLILAASLFATPALASPGPERLDLFFEARTAEALGDRERAAELYVELVESGAADDTLAANALTEAIGIGRFDLARRIAAVERHHDAYNMDGRLWLLMRAIENAEKDGDFSEALTLLTEDVRVSYDFIAPFVRGWAGVANKKAATQDHGLSQLTGMGDELPLRIHAPEQLGYMLLLLSRPDEALPYIEQRLAGARGREAALRLAYADGLAHAGALDEALRLLEGDDGLLVAARKRLSAGKSLGMRIEGPADGLAQLMVALAVQLNNASDPRLPLSFAQLARSVDPQDAEASVVTALLLDAQDRTDEALATLHGVRKTTPLKPQLRDTELQVLLNADRDEEALAIAMVDTERSPALPGVWARLGDAYSNLERWSEAADAYARERTLNPDDWTVLFLEAVAHNEAGDWETSKGLLNSAMALAPQEPVIMNYLGYISLEKGEDLERADALIRAASALAPRDPSITDSLGWAYYKLGRYEQAVEILARAARLDPLQAEIHEHHGDALWKAGRRIEARFAWQAALTTAEEEDRITRLDDKLQLGLTDANAAP</sequence>
<dbReference type="PANTHER" id="PTHR12558">
    <property type="entry name" value="CELL DIVISION CYCLE 16,23,27"/>
    <property type="match status" value="1"/>
</dbReference>
<dbReference type="PANTHER" id="PTHR12558:SF13">
    <property type="entry name" value="CELL DIVISION CYCLE PROTEIN 27 HOMOLOG"/>
    <property type="match status" value="1"/>
</dbReference>
<keyword evidence="1" id="KW-0802">TPR repeat</keyword>
<comment type="caution">
    <text evidence="3">The sequence shown here is derived from an EMBL/GenBank/DDBJ whole genome shotgun (WGS) entry which is preliminary data.</text>
</comment>
<gene>
    <name evidence="3" type="ORF">KTQ36_07595</name>
</gene>
<evidence type="ECO:0000313" key="4">
    <source>
        <dbReference type="Proteomes" id="UP000698028"/>
    </source>
</evidence>
<protein>
    <submittedName>
        <fullName evidence="3">Tetratricopeptide repeat protein</fullName>
    </submittedName>
</protein>
<reference evidence="3 4" key="1">
    <citation type="submission" date="2021-07" db="EMBL/GenBank/DDBJ databases">
        <title>The draft genome sequence of Sphingomicrobium sp. B8.</title>
        <authorList>
            <person name="Mu L."/>
        </authorList>
    </citation>
    <scope>NUCLEOTIDE SEQUENCE [LARGE SCALE GENOMIC DNA]</scope>
    <source>
        <strain evidence="3 4">B8</strain>
    </source>
</reference>
<dbReference type="PROSITE" id="PS50005">
    <property type="entry name" value="TPR"/>
    <property type="match status" value="2"/>
</dbReference>
<name>A0ABS6V6G0_9SPHN</name>
<dbReference type="EMBL" id="JAHVAH010000001">
    <property type="protein sequence ID" value="MBW0145157.1"/>
    <property type="molecule type" value="Genomic_DNA"/>
</dbReference>
<dbReference type="SMART" id="SM00028">
    <property type="entry name" value="TPR"/>
    <property type="match status" value="4"/>
</dbReference>
<feature type="repeat" description="TPR" evidence="1">
    <location>
        <begin position="467"/>
        <end position="500"/>
    </location>
</feature>
<dbReference type="Pfam" id="PF13432">
    <property type="entry name" value="TPR_16"/>
    <property type="match status" value="1"/>
</dbReference>